<dbReference type="InterPro" id="IPR028994">
    <property type="entry name" value="Integrin_alpha_N"/>
</dbReference>
<dbReference type="OrthoDB" id="5348860at2"/>
<gene>
    <name evidence="1" type="ORF">GRI42_06980</name>
</gene>
<accession>A0A844Y115</accession>
<protein>
    <recommendedName>
        <fullName evidence="3">Lipoprotein</fullName>
    </recommendedName>
</protein>
<dbReference type="RefSeq" id="WP_160607577.1">
    <property type="nucleotide sequence ID" value="NZ_WTYF01000004.1"/>
</dbReference>
<evidence type="ECO:0000313" key="1">
    <source>
        <dbReference type="EMBL" id="MXO51043.1"/>
    </source>
</evidence>
<dbReference type="SUPFAM" id="SSF69318">
    <property type="entry name" value="Integrin alpha N-terminal domain"/>
    <property type="match status" value="1"/>
</dbReference>
<comment type="caution">
    <text evidence="1">The sequence shown here is derived from an EMBL/GenBank/DDBJ whole genome shotgun (WGS) entry which is preliminary data.</text>
</comment>
<keyword evidence="2" id="KW-1185">Reference proteome</keyword>
<dbReference type="PROSITE" id="PS51257">
    <property type="entry name" value="PROKAR_LIPOPROTEIN"/>
    <property type="match status" value="1"/>
</dbReference>
<name>A0A844Y115_9SPHN</name>
<organism evidence="1 2">
    <name type="scientific">Qipengyuania gaetbuli</name>
    <dbReference type="NCBI Taxonomy" id="266952"/>
    <lineage>
        <taxon>Bacteria</taxon>
        <taxon>Pseudomonadati</taxon>
        <taxon>Pseudomonadota</taxon>
        <taxon>Alphaproteobacteria</taxon>
        <taxon>Sphingomonadales</taxon>
        <taxon>Erythrobacteraceae</taxon>
        <taxon>Qipengyuania</taxon>
    </lineage>
</organism>
<evidence type="ECO:0008006" key="3">
    <source>
        <dbReference type="Google" id="ProtNLM"/>
    </source>
</evidence>
<dbReference type="Proteomes" id="UP000444185">
    <property type="component" value="Unassembled WGS sequence"/>
</dbReference>
<dbReference type="AlphaFoldDB" id="A0A844Y115"/>
<proteinExistence type="predicted"/>
<evidence type="ECO:0000313" key="2">
    <source>
        <dbReference type="Proteomes" id="UP000444185"/>
    </source>
</evidence>
<sequence>MRFEFLPIVALSIAACAEAPEAEAPETTVVEEVSPAPANAEEDIRHFLLQEYPDAAPMQYALAWSDLNGDGADEAIVHIITPYFCGTGGCNTLVLTPAGPMWSKVTEISVSRTPISVLDSETNGWKDLAISVSGGGGPSGMMRLAFDGESYPSNPTVAPAEPTEEAGTVLLPEEPEMKTLEAEAKSGE</sequence>
<dbReference type="EMBL" id="WTYF01000004">
    <property type="protein sequence ID" value="MXO51043.1"/>
    <property type="molecule type" value="Genomic_DNA"/>
</dbReference>
<reference evidence="1 2" key="1">
    <citation type="submission" date="2019-12" db="EMBL/GenBank/DDBJ databases">
        <title>Genomic-based taxomic classification of the family Erythrobacteraceae.</title>
        <authorList>
            <person name="Xu L."/>
        </authorList>
    </citation>
    <scope>NUCLEOTIDE SEQUENCE [LARGE SCALE GENOMIC DNA]</scope>
    <source>
        <strain evidence="1 2">DSM 16225</strain>
    </source>
</reference>